<name>A0A4Y2KXD1_ARAVE</name>
<keyword evidence="2" id="KW-0732">Signal</keyword>
<accession>A0A4Y2KXD1</accession>
<dbReference type="AlphaFoldDB" id="A0A4Y2KXD1"/>
<feature type="region of interest" description="Disordered" evidence="1">
    <location>
        <begin position="88"/>
        <end position="114"/>
    </location>
</feature>
<feature type="chain" id="PRO_5021287617" description="Secreted protein" evidence="2">
    <location>
        <begin position="23"/>
        <end position="126"/>
    </location>
</feature>
<proteinExistence type="predicted"/>
<dbReference type="Proteomes" id="UP000499080">
    <property type="component" value="Unassembled WGS sequence"/>
</dbReference>
<keyword evidence="4" id="KW-1185">Reference proteome</keyword>
<organism evidence="3 4">
    <name type="scientific">Araneus ventricosus</name>
    <name type="common">Orbweaver spider</name>
    <name type="synonym">Epeira ventricosa</name>
    <dbReference type="NCBI Taxonomy" id="182803"/>
    <lineage>
        <taxon>Eukaryota</taxon>
        <taxon>Metazoa</taxon>
        <taxon>Ecdysozoa</taxon>
        <taxon>Arthropoda</taxon>
        <taxon>Chelicerata</taxon>
        <taxon>Arachnida</taxon>
        <taxon>Araneae</taxon>
        <taxon>Araneomorphae</taxon>
        <taxon>Entelegynae</taxon>
        <taxon>Araneoidea</taxon>
        <taxon>Araneidae</taxon>
        <taxon>Araneus</taxon>
    </lineage>
</organism>
<evidence type="ECO:0000256" key="1">
    <source>
        <dbReference type="SAM" id="MobiDB-lite"/>
    </source>
</evidence>
<evidence type="ECO:0000256" key="2">
    <source>
        <dbReference type="SAM" id="SignalP"/>
    </source>
</evidence>
<sequence>MKRTYGTDVLLLFLIPLVVVLSQTKSKSPLAHRKSNTIGERFMVKEESAASVGTRPWTLKGRRLTLSIEFMLHLGLMEWPSRLGRPFQEKNSRLTSPIKPRATPHPPATIRQHNSIWGGTEPMFIE</sequence>
<gene>
    <name evidence="3" type="ORF">AVEN_214895_1</name>
</gene>
<feature type="signal peptide" evidence="2">
    <location>
        <begin position="1"/>
        <end position="22"/>
    </location>
</feature>
<evidence type="ECO:0008006" key="5">
    <source>
        <dbReference type="Google" id="ProtNLM"/>
    </source>
</evidence>
<reference evidence="3 4" key="1">
    <citation type="journal article" date="2019" name="Sci. Rep.">
        <title>Orb-weaving spider Araneus ventricosus genome elucidates the spidroin gene catalogue.</title>
        <authorList>
            <person name="Kono N."/>
            <person name="Nakamura H."/>
            <person name="Ohtoshi R."/>
            <person name="Moran D.A.P."/>
            <person name="Shinohara A."/>
            <person name="Yoshida Y."/>
            <person name="Fujiwara M."/>
            <person name="Mori M."/>
            <person name="Tomita M."/>
            <person name="Arakawa K."/>
        </authorList>
    </citation>
    <scope>NUCLEOTIDE SEQUENCE [LARGE SCALE GENOMIC DNA]</scope>
</reference>
<evidence type="ECO:0000313" key="3">
    <source>
        <dbReference type="EMBL" id="GBN06789.1"/>
    </source>
</evidence>
<comment type="caution">
    <text evidence="3">The sequence shown here is derived from an EMBL/GenBank/DDBJ whole genome shotgun (WGS) entry which is preliminary data.</text>
</comment>
<protein>
    <recommendedName>
        <fullName evidence="5">Secreted protein</fullName>
    </recommendedName>
</protein>
<dbReference type="EMBL" id="BGPR01005099">
    <property type="protein sequence ID" value="GBN06789.1"/>
    <property type="molecule type" value="Genomic_DNA"/>
</dbReference>
<evidence type="ECO:0000313" key="4">
    <source>
        <dbReference type="Proteomes" id="UP000499080"/>
    </source>
</evidence>